<evidence type="ECO:0000313" key="1">
    <source>
        <dbReference type="EMBL" id="KIY43317.1"/>
    </source>
</evidence>
<sequence>MSAPQMIDEHAKKDLSIALATETLAEIFISGVSLMDFDMGEIGNQETFVSPKAIPLSVSQASNRSLNPVSVVSARVSGIYPWTQSRLG</sequence>
<reference evidence="1 2" key="1">
    <citation type="journal article" date="2015" name="Fungal Genet. Biol.">
        <title>Evolution of novel wood decay mechanisms in Agaricales revealed by the genome sequences of Fistulina hepatica and Cylindrobasidium torrendii.</title>
        <authorList>
            <person name="Floudas D."/>
            <person name="Held B.W."/>
            <person name="Riley R."/>
            <person name="Nagy L.G."/>
            <person name="Koehler G."/>
            <person name="Ransdell A.S."/>
            <person name="Younus H."/>
            <person name="Chow J."/>
            <person name="Chiniquy J."/>
            <person name="Lipzen A."/>
            <person name="Tritt A."/>
            <person name="Sun H."/>
            <person name="Haridas S."/>
            <person name="LaButti K."/>
            <person name="Ohm R.A."/>
            <person name="Kues U."/>
            <person name="Blanchette R.A."/>
            <person name="Grigoriev I.V."/>
            <person name="Minto R.E."/>
            <person name="Hibbett D.S."/>
        </authorList>
    </citation>
    <scope>NUCLEOTIDE SEQUENCE [LARGE SCALE GENOMIC DNA]</scope>
    <source>
        <strain evidence="1 2">ATCC 64428</strain>
    </source>
</reference>
<proteinExistence type="predicted"/>
<dbReference type="AlphaFoldDB" id="A0A0D6ZZQ1"/>
<organism evidence="1 2">
    <name type="scientific">Fistulina hepatica ATCC 64428</name>
    <dbReference type="NCBI Taxonomy" id="1128425"/>
    <lineage>
        <taxon>Eukaryota</taxon>
        <taxon>Fungi</taxon>
        <taxon>Dikarya</taxon>
        <taxon>Basidiomycota</taxon>
        <taxon>Agaricomycotina</taxon>
        <taxon>Agaricomycetes</taxon>
        <taxon>Agaricomycetidae</taxon>
        <taxon>Agaricales</taxon>
        <taxon>Fistulinaceae</taxon>
        <taxon>Fistulina</taxon>
    </lineage>
</organism>
<name>A0A0D6ZZQ1_9AGAR</name>
<dbReference type="Proteomes" id="UP000054144">
    <property type="component" value="Unassembled WGS sequence"/>
</dbReference>
<accession>A0A0D6ZZQ1</accession>
<gene>
    <name evidence="1" type="ORF">FISHEDRAFT_78610</name>
</gene>
<keyword evidence="2" id="KW-1185">Reference proteome</keyword>
<dbReference type="EMBL" id="KN882106">
    <property type="protein sequence ID" value="KIY43317.1"/>
    <property type="molecule type" value="Genomic_DNA"/>
</dbReference>
<evidence type="ECO:0000313" key="2">
    <source>
        <dbReference type="Proteomes" id="UP000054144"/>
    </source>
</evidence>
<dbReference type="OrthoDB" id="3071049at2759"/>
<protein>
    <submittedName>
        <fullName evidence="1">Uncharacterized protein</fullName>
    </submittedName>
</protein>